<evidence type="ECO:0000313" key="1">
    <source>
        <dbReference type="EMBL" id="QHU04604.1"/>
    </source>
</evidence>
<dbReference type="EMBL" id="MN740401">
    <property type="protein sequence ID" value="QHU04604.1"/>
    <property type="molecule type" value="Genomic_DNA"/>
</dbReference>
<sequence>MKRQYLLYAAVALVVLAAYFSREGFGPSTDINMGLNPAPYGVMEETVTCGDKTRAKKDQCSLDSQNGGAHLMPY</sequence>
<reference evidence="1" key="1">
    <citation type="journal article" date="2020" name="Nature">
        <title>Giant virus diversity and host interactions through global metagenomics.</title>
        <authorList>
            <person name="Schulz F."/>
            <person name="Roux S."/>
            <person name="Paez-Espino D."/>
            <person name="Jungbluth S."/>
            <person name="Walsh D.A."/>
            <person name="Denef V.J."/>
            <person name="McMahon K.D."/>
            <person name="Konstantinidis K.T."/>
            <person name="Eloe-Fadrosh E.A."/>
            <person name="Kyrpides N.C."/>
            <person name="Woyke T."/>
        </authorList>
    </citation>
    <scope>NUCLEOTIDE SEQUENCE</scope>
    <source>
        <strain evidence="1">GVMAG-M-3300027708-51</strain>
    </source>
</reference>
<dbReference type="AlphaFoldDB" id="A0A6C0JLT0"/>
<name>A0A6C0JLT0_9ZZZZ</name>
<proteinExistence type="predicted"/>
<accession>A0A6C0JLT0</accession>
<protein>
    <submittedName>
        <fullName evidence="1">Uncharacterized protein</fullName>
    </submittedName>
</protein>
<organism evidence="1">
    <name type="scientific">viral metagenome</name>
    <dbReference type="NCBI Taxonomy" id="1070528"/>
    <lineage>
        <taxon>unclassified sequences</taxon>
        <taxon>metagenomes</taxon>
        <taxon>organismal metagenomes</taxon>
    </lineage>
</organism>